<feature type="coiled-coil region" evidence="1">
    <location>
        <begin position="13"/>
        <end position="130"/>
    </location>
</feature>
<dbReference type="AlphaFoldDB" id="A0A7R9DEG1"/>
<accession>A0A7R9DEG1</accession>
<feature type="region of interest" description="Disordered" evidence="2">
    <location>
        <begin position="139"/>
        <end position="171"/>
    </location>
</feature>
<feature type="compositionally biased region" description="Basic and acidic residues" evidence="2">
    <location>
        <begin position="419"/>
        <end position="429"/>
    </location>
</feature>
<feature type="region of interest" description="Disordered" evidence="2">
    <location>
        <begin position="210"/>
        <end position="244"/>
    </location>
</feature>
<organism evidence="3">
    <name type="scientific">Timema cristinae</name>
    <name type="common">Walking stick</name>
    <dbReference type="NCBI Taxonomy" id="61476"/>
    <lineage>
        <taxon>Eukaryota</taxon>
        <taxon>Metazoa</taxon>
        <taxon>Ecdysozoa</taxon>
        <taxon>Arthropoda</taxon>
        <taxon>Hexapoda</taxon>
        <taxon>Insecta</taxon>
        <taxon>Pterygota</taxon>
        <taxon>Neoptera</taxon>
        <taxon>Polyneoptera</taxon>
        <taxon>Phasmatodea</taxon>
        <taxon>Timematodea</taxon>
        <taxon>Timematoidea</taxon>
        <taxon>Timematidae</taxon>
        <taxon>Timema</taxon>
    </lineage>
</organism>
<evidence type="ECO:0000313" key="3">
    <source>
        <dbReference type="EMBL" id="CAD7413134.1"/>
    </source>
</evidence>
<dbReference type="EMBL" id="OC323458">
    <property type="protein sequence ID" value="CAD7413134.1"/>
    <property type="molecule type" value="Genomic_DNA"/>
</dbReference>
<feature type="compositionally biased region" description="Polar residues" evidence="2">
    <location>
        <begin position="226"/>
        <end position="241"/>
    </location>
</feature>
<protein>
    <submittedName>
        <fullName evidence="3">Uncharacterized protein</fullName>
    </submittedName>
</protein>
<name>A0A7R9DEG1_TIMCR</name>
<evidence type="ECO:0000256" key="1">
    <source>
        <dbReference type="SAM" id="Coils"/>
    </source>
</evidence>
<evidence type="ECO:0000256" key="2">
    <source>
        <dbReference type="SAM" id="MobiDB-lite"/>
    </source>
</evidence>
<feature type="compositionally biased region" description="Polar residues" evidence="2">
    <location>
        <begin position="398"/>
        <end position="412"/>
    </location>
</feature>
<keyword evidence="1" id="KW-0175">Coiled coil</keyword>
<reference evidence="3" key="1">
    <citation type="submission" date="2020-11" db="EMBL/GenBank/DDBJ databases">
        <authorList>
            <person name="Tran Van P."/>
        </authorList>
    </citation>
    <scope>NUCLEOTIDE SEQUENCE</scope>
</reference>
<feature type="region of interest" description="Disordered" evidence="2">
    <location>
        <begin position="395"/>
        <end position="429"/>
    </location>
</feature>
<gene>
    <name evidence="3" type="ORF">TCEB3V08_LOCUS11659</name>
</gene>
<proteinExistence type="predicted"/>
<feature type="compositionally biased region" description="Polar residues" evidence="2">
    <location>
        <begin position="139"/>
        <end position="149"/>
    </location>
</feature>
<sequence>MKQEFDKNMETFKQNYELKIEEMKKSHEQKVRELEVRLDVARTEVRVKENEFNERLKDLENEKSEEHSITVVLYEEKMHSLREQVSKLQATLKDVQDDYYDFRNRAGADFSSYKKKAEQFEQKYRNELEKNSRLVAASQVNRSIKNRQNLPPRPRSPAPVRRPQSILKKTSAYTDSELKSLSFNRRNAVMCAPGDYNEQDSYEYNRMGHSHRGSHFDNRVTISERGPSNYSHNGQTISELQSDNHYDSRVIPELRPNDCFENRKTILKQRPLIRFDNRETISELGSKPNFDNRATEQRSTLHFDGRKNIIDPGFYSNSDESETISNFVSTDNFNNMVIHSEPGSTTRFDNRATISELGLPYRFTRVNPNSNGRGNTTLTQYPDDVREVYDSHLDTKTSTDSTMNSTTISSVKPMSASGAREEPMRVQDNKGVKPSLLATPKIFTDDDDKAAMVPAVKKLSTTSTAPKSACNSLHNPAFTSNCQDSTVLRSRVQFSDGSVIQMPYNQELPCTNIPRKSLLNADVALSNQRAHVSRP</sequence>